<evidence type="ECO:0000313" key="5">
    <source>
        <dbReference type="Proteomes" id="UP000199727"/>
    </source>
</evidence>
<evidence type="ECO:0000256" key="1">
    <source>
        <dbReference type="SAM" id="MobiDB-lite"/>
    </source>
</evidence>
<feature type="region of interest" description="Disordered" evidence="1">
    <location>
        <begin position="127"/>
        <end position="155"/>
    </location>
</feature>
<dbReference type="Proteomes" id="UP000199727">
    <property type="component" value="Unassembled WGS sequence"/>
</dbReference>
<feature type="transmembrane region" description="Helical" evidence="2">
    <location>
        <begin position="510"/>
        <end position="528"/>
    </location>
</feature>
<protein>
    <submittedName>
        <fullName evidence="4">Uncharacterized protein</fullName>
    </submittedName>
</protein>
<keyword evidence="2" id="KW-0812">Transmembrane</keyword>
<keyword evidence="2" id="KW-0472">Membrane</keyword>
<organism evidence="4 5">
    <name type="scientific">Cryptococcus neoformans Tu259-1</name>
    <dbReference type="NCBI Taxonomy" id="1230072"/>
    <lineage>
        <taxon>Eukaryota</taxon>
        <taxon>Fungi</taxon>
        <taxon>Dikarya</taxon>
        <taxon>Basidiomycota</taxon>
        <taxon>Agaricomycotina</taxon>
        <taxon>Tremellomycetes</taxon>
        <taxon>Tremellales</taxon>
        <taxon>Cryptococcaceae</taxon>
        <taxon>Cryptococcus</taxon>
        <taxon>Cryptococcus neoformans species complex</taxon>
    </lineage>
</organism>
<comment type="caution">
    <text evidence="4">The sequence shown here is derived from an EMBL/GenBank/DDBJ whole genome shotgun (WGS) entry which is preliminary data.</text>
</comment>
<dbReference type="AlphaFoldDB" id="A0A854QM56"/>
<reference evidence="4 5" key="1">
    <citation type="submission" date="2017-06" db="EMBL/GenBank/DDBJ databases">
        <title>Global population genomics of the pathogenic fungus Cryptococcus neoformans var. grubii.</title>
        <authorList>
            <person name="Cuomo C."/>
            <person name="Litvintseva A."/>
            <person name="Chen Y."/>
            <person name="Young S."/>
            <person name="Zeng Q."/>
            <person name="Chapman S."/>
            <person name="Gujja S."/>
            <person name="Saif S."/>
            <person name="Birren B."/>
        </authorList>
    </citation>
    <scope>NUCLEOTIDE SEQUENCE [LARGE SCALE GENOMIC DNA]</scope>
    <source>
        <strain evidence="4 5">Tu259-1</strain>
    </source>
</reference>
<keyword evidence="2" id="KW-1133">Transmembrane helix</keyword>
<evidence type="ECO:0000256" key="2">
    <source>
        <dbReference type="SAM" id="Phobius"/>
    </source>
</evidence>
<keyword evidence="3" id="KW-0732">Signal</keyword>
<accession>A0A854QM56</accession>
<feature type="chain" id="PRO_5032366595" evidence="3">
    <location>
        <begin position="26"/>
        <end position="529"/>
    </location>
</feature>
<feature type="compositionally biased region" description="Low complexity" evidence="1">
    <location>
        <begin position="127"/>
        <end position="146"/>
    </location>
</feature>
<proteinExistence type="predicted"/>
<dbReference type="EMBL" id="AMKT01000010">
    <property type="protein sequence ID" value="OXG29118.1"/>
    <property type="molecule type" value="Genomic_DNA"/>
</dbReference>
<feature type="transmembrane region" description="Helical" evidence="2">
    <location>
        <begin position="103"/>
        <end position="126"/>
    </location>
</feature>
<gene>
    <name evidence="4" type="ORF">C361_00774</name>
</gene>
<evidence type="ECO:0000256" key="3">
    <source>
        <dbReference type="SAM" id="SignalP"/>
    </source>
</evidence>
<dbReference type="OrthoDB" id="2596987at2759"/>
<feature type="signal peptide" evidence="3">
    <location>
        <begin position="1"/>
        <end position="25"/>
    </location>
</feature>
<evidence type="ECO:0000313" key="4">
    <source>
        <dbReference type="EMBL" id="OXG29118.1"/>
    </source>
</evidence>
<name>A0A854QM56_CRYNE</name>
<sequence>MIFAQLRTLLLLLASHLVLTTTTLAHTGHPSHWAPQPTNPADTLWTSTNIVVPIVTREQHIPQPNIVPIQLSREPQQFPTHTETIDLPTPQPPQGVLPYAQPLSIILIFCAVLGFISTFTTSPFSFQMSSSSSKPPGSSSSSSSSSPPKPSSPQPVPTISANAWMSFFLFCCLVFIILQGPLGLTGGGTLPGVAQWTQWPKLGGGGGGGWWTGWDGLGLGGAPGCVGVVAGMVPWCQPQVQQPPPQPPLVPPLSQVQIQQIVQNPPLPPYYQSPPQRIVSHQPAAGVGAQMGGQGGFATPEGGGGWSWYANGPSSASPGSVRQYTGQYYPPQQRSVQYQRPGLQLQVSTGPQQPVFNHPYTYTYPQHSQYRCTIYQPWFCAPTFAYAQSYPPGGVGTVYEPARAYAYRYQQPYSYVLGHRHYPHRHHQNGQLYPDHPQRHVYAIAPTYGYQYQQTGPGGNIQAQVQGQGQPISVVHPSPQQAIPCPPQAVPAPQGVTPNPFGGLANLDNAFYPLLVGAIALLVIFDYMS</sequence>